<evidence type="ECO:0000313" key="8">
    <source>
        <dbReference type="EMBL" id="EYC41671.1"/>
    </source>
</evidence>
<proteinExistence type="predicted"/>
<comment type="subcellular location">
    <subcellularLocation>
        <location evidence="1">Endomembrane system</location>
    </subcellularLocation>
</comment>
<evidence type="ECO:0000256" key="2">
    <source>
        <dbReference type="ARBA" id="ARBA00022692"/>
    </source>
</evidence>
<keyword evidence="9" id="KW-1185">Reference proteome</keyword>
<accession>A0A016WQ07</accession>
<feature type="transmembrane region" description="Helical" evidence="6">
    <location>
        <begin position="671"/>
        <end position="704"/>
    </location>
</feature>
<dbReference type="Pfam" id="PF07819">
    <property type="entry name" value="PGAP1"/>
    <property type="match status" value="2"/>
</dbReference>
<feature type="transmembrane region" description="Helical" evidence="6">
    <location>
        <begin position="639"/>
        <end position="659"/>
    </location>
</feature>
<feature type="transmembrane region" description="Helical" evidence="6">
    <location>
        <begin position="539"/>
        <end position="564"/>
    </location>
</feature>
<dbReference type="GO" id="GO:0006505">
    <property type="term" value="P:GPI anchor metabolic process"/>
    <property type="evidence" value="ECO:0007669"/>
    <property type="project" value="TreeGrafter"/>
</dbReference>
<keyword evidence="5 6" id="KW-0472">Membrane</keyword>
<feature type="domain" description="GPI inositol-deacylase PGAP1-like alpha/beta" evidence="7">
    <location>
        <begin position="56"/>
        <end position="134"/>
    </location>
</feature>
<feature type="domain" description="GPI inositol-deacylase PGAP1-like alpha/beta" evidence="7">
    <location>
        <begin position="178"/>
        <end position="302"/>
    </location>
</feature>
<dbReference type="GO" id="GO:0005783">
    <property type="term" value="C:endoplasmic reticulum"/>
    <property type="evidence" value="ECO:0007669"/>
    <property type="project" value="TreeGrafter"/>
</dbReference>
<keyword evidence="4 6" id="KW-1133">Transmembrane helix</keyword>
<evidence type="ECO:0000256" key="5">
    <source>
        <dbReference type="ARBA" id="ARBA00023136"/>
    </source>
</evidence>
<keyword evidence="2 6" id="KW-0812">Transmembrane</keyword>
<dbReference type="Proteomes" id="UP000024635">
    <property type="component" value="Unassembled WGS sequence"/>
</dbReference>
<evidence type="ECO:0000259" key="7">
    <source>
        <dbReference type="Pfam" id="PF07819"/>
    </source>
</evidence>
<keyword evidence="3" id="KW-0378">Hydrolase</keyword>
<protein>
    <recommendedName>
        <fullName evidence="7">GPI inositol-deacylase PGAP1-like alpha/beta domain-containing protein</fullName>
    </recommendedName>
</protein>
<name>A0A016WQ07_9BILA</name>
<evidence type="ECO:0000256" key="4">
    <source>
        <dbReference type="ARBA" id="ARBA00022989"/>
    </source>
</evidence>
<gene>
    <name evidence="8" type="primary">Acey_s0560.g3470</name>
    <name evidence="8" type="synonym">Acey-T19B10.8</name>
    <name evidence="8" type="ORF">Y032_0560g3470</name>
</gene>
<dbReference type="PANTHER" id="PTHR15495:SF7">
    <property type="entry name" value="GPI INOSITOL-DEACYLASE"/>
    <property type="match status" value="1"/>
</dbReference>
<feature type="transmembrane region" description="Helical" evidence="6">
    <location>
        <begin position="489"/>
        <end position="507"/>
    </location>
</feature>
<evidence type="ECO:0000313" key="9">
    <source>
        <dbReference type="Proteomes" id="UP000024635"/>
    </source>
</evidence>
<dbReference type="EMBL" id="JARK01000160">
    <property type="protein sequence ID" value="EYC41671.1"/>
    <property type="molecule type" value="Genomic_DNA"/>
</dbReference>
<dbReference type="GO" id="GO:0050185">
    <property type="term" value="F:phosphatidylinositol deacylase activity"/>
    <property type="evidence" value="ECO:0007669"/>
    <property type="project" value="TreeGrafter"/>
</dbReference>
<feature type="transmembrane region" description="Helical" evidence="6">
    <location>
        <begin position="513"/>
        <end position="532"/>
    </location>
</feature>
<comment type="caution">
    <text evidence="8">The sequence shown here is derived from an EMBL/GenBank/DDBJ whole genome shotgun (WGS) entry which is preliminary data.</text>
</comment>
<evidence type="ECO:0000256" key="3">
    <source>
        <dbReference type="ARBA" id="ARBA00022801"/>
    </source>
</evidence>
<dbReference type="STRING" id="53326.A0A016WQ07"/>
<sequence length="708" mass="79506">MVHVGLHRENACHMTYMWRYISLVPFNVDGNDVSRYGLYRYMEGFVNDKTMAISHDHIPVLFVPGSGGSAKQVRSVASIMMNKTEMTSAPFRMHFYAVDFDEELSFLSGSILNRQRDFVVRAISTIQKMYSRKVIVTGTIQGFVLMSILTHLLCKIFEDSWFQTEHLRFSLNGDFRTGGTVLHALPAHPRFSISNMGLVIILASPISAPPIVMDEAMISFYESMQRAWVSRNDELRHVGLVSYSGGSKDFQVPDHLATIHGSHHIVHRPSWSIRGVDTPVDHLCILWCNQLTRHSTRILYNYGIEEVSKDVPRPANALVEEFFHEESHASANGSESLKDAVKIGIFDYPWVSRVYRGTMENSKKFYELEFISPYMVYSVSLESPCDMSMLFIYPNTLARSATAKESAKVMTIDLPYELSSSVGHIALEGKTGCDFDLTVRPDVFYAWYLLLISNVNVVIHFTFSVLVALTLLEKLKSFDRIRFRSQLGYYVNCGIAVLLFLSFTYSSGIRECIFAVTIFYSISSVYFVAVVVRYVRDKVLCVIPLCLKLCNVVLTLVVILLLPVNPYLANGVIALVIALHRSSGPFSILLSIATGGICASLGLAGPSRDATFHFLKHLMGISSLEFIPVLNLLSSNFDFTHIFTKLVFLFMLSRAITFVRLPPHLVSLKDFMLAVLLVVPGFMASHVNMSLEACAMIASVLLYIISAF</sequence>
<dbReference type="GO" id="GO:0006888">
    <property type="term" value="P:endoplasmic reticulum to Golgi vesicle-mediated transport"/>
    <property type="evidence" value="ECO:0007669"/>
    <property type="project" value="TreeGrafter"/>
</dbReference>
<dbReference type="AlphaFoldDB" id="A0A016WQ07"/>
<dbReference type="PANTHER" id="PTHR15495">
    <property type="entry name" value="NEGATIVE REGULATOR OF VESICLE FORMATION-RELATED"/>
    <property type="match status" value="1"/>
</dbReference>
<dbReference type="GO" id="GO:0016020">
    <property type="term" value="C:membrane"/>
    <property type="evidence" value="ECO:0007669"/>
    <property type="project" value="GOC"/>
</dbReference>
<dbReference type="InterPro" id="IPR012908">
    <property type="entry name" value="PGAP1-ab_dom-like"/>
</dbReference>
<dbReference type="OrthoDB" id="348976at2759"/>
<organism evidence="8 9">
    <name type="scientific">Ancylostoma ceylanicum</name>
    <dbReference type="NCBI Taxonomy" id="53326"/>
    <lineage>
        <taxon>Eukaryota</taxon>
        <taxon>Metazoa</taxon>
        <taxon>Ecdysozoa</taxon>
        <taxon>Nematoda</taxon>
        <taxon>Chromadorea</taxon>
        <taxon>Rhabditida</taxon>
        <taxon>Rhabditina</taxon>
        <taxon>Rhabditomorpha</taxon>
        <taxon>Strongyloidea</taxon>
        <taxon>Ancylostomatidae</taxon>
        <taxon>Ancylostomatinae</taxon>
        <taxon>Ancylostoma</taxon>
    </lineage>
</organism>
<evidence type="ECO:0000256" key="1">
    <source>
        <dbReference type="ARBA" id="ARBA00004308"/>
    </source>
</evidence>
<evidence type="ECO:0000256" key="6">
    <source>
        <dbReference type="SAM" id="Phobius"/>
    </source>
</evidence>
<reference evidence="9" key="1">
    <citation type="journal article" date="2015" name="Nat. Genet.">
        <title>The genome and transcriptome of the zoonotic hookworm Ancylostoma ceylanicum identify infection-specific gene families.</title>
        <authorList>
            <person name="Schwarz E.M."/>
            <person name="Hu Y."/>
            <person name="Antoshechkin I."/>
            <person name="Miller M.M."/>
            <person name="Sternberg P.W."/>
            <person name="Aroian R.V."/>
        </authorList>
    </citation>
    <scope>NUCLEOTIDE SEQUENCE</scope>
    <source>
        <strain evidence="9">HY135</strain>
    </source>
</reference>
<dbReference type="InterPro" id="IPR039529">
    <property type="entry name" value="PGAP1/BST1"/>
</dbReference>
<feature type="transmembrane region" description="Helical" evidence="6">
    <location>
        <begin position="445"/>
        <end position="469"/>
    </location>
</feature>
<feature type="transmembrane region" description="Helical" evidence="6">
    <location>
        <begin position="584"/>
        <end position="603"/>
    </location>
</feature>